<evidence type="ECO:0000313" key="3">
    <source>
        <dbReference type="Proteomes" id="UP000656042"/>
    </source>
</evidence>
<evidence type="ECO:0000256" key="1">
    <source>
        <dbReference type="SAM" id="MobiDB-lite"/>
    </source>
</evidence>
<sequence length="158" mass="17371">MTAGRGGRLQRSRPGGGAAPTLTPTVESPIVGTPPVPPAADRQTTEVPDSRTPEVAESRPARPRKPAARRPEPDVDVDVGPRYLQLVRKESRLRMDQVDALAVLTRQLGRRRTQRGGERLTDNTLIRIAVDLLLDRAEQLRGNTEDELLASLKESTDR</sequence>
<dbReference type="Proteomes" id="UP000656042">
    <property type="component" value="Unassembled WGS sequence"/>
</dbReference>
<feature type="compositionally biased region" description="Basic and acidic residues" evidence="1">
    <location>
        <begin position="48"/>
        <end position="60"/>
    </location>
</feature>
<proteinExistence type="predicted"/>
<dbReference type="AlphaFoldDB" id="A0A8J3FRP8"/>
<dbReference type="EMBL" id="BMMX01000058">
    <property type="protein sequence ID" value="GGL17888.1"/>
    <property type="molecule type" value="Genomic_DNA"/>
</dbReference>
<gene>
    <name evidence="2" type="ORF">GCM10012284_60690</name>
</gene>
<protein>
    <submittedName>
        <fullName evidence="2">Uncharacterized protein</fullName>
    </submittedName>
</protein>
<reference evidence="2" key="1">
    <citation type="journal article" date="2014" name="Int. J. Syst. Evol. Microbiol.">
        <title>Complete genome sequence of Corynebacterium casei LMG S-19264T (=DSM 44701T), isolated from a smear-ripened cheese.</title>
        <authorList>
            <consortium name="US DOE Joint Genome Institute (JGI-PGF)"/>
            <person name="Walter F."/>
            <person name="Albersmeier A."/>
            <person name="Kalinowski J."/>
            <person name="Ruckert C."/>
        </authorList>
    </citation>
    <scope>NUCLEOTIDE SEQUENCE</scope>
    <source>
        <strain evidence="2">CGMCC 4.7299</strain>
    </source>
</reference>
<organism evidence="2 3">
    <name type="scientific">Mangrovihabitans endophyticus</name>
    <dbReference type="NCBI Taxonomy" id="1751298"/>
    <lineage>
        <taxon>Bacteria</taxon>
        <taxon>Bacillati</taxon>
        <taxon>Actinomycetota</taxon>
        <taxon>Actinomycetes</taxon>
        <taxon>Micromonosporales</taxon>
        <taxon>Micromonosporaceae</taxon>
        <taxon>Mangrovihabitans</taxon>
    </lineage>
</organism>
<keyword evidence="3" id="KW-1185">Reference proteome</keyword>
<comment type="caution">
    <text evidence="2">The sequence shown here is derived from an EMBL/GenBank/DDBJ whole genome shotgun (WGS) entry which is preliminary data.</text>
</comment>
<evidence type="ECO:0000313" key="2">
    <source>
        <dbReference type="EMBL" id="GGL17888.1"/>
    </source>
</evidence>
<feature type="region of interest" description="Disordered" evidence="1">
    <location>
        <begin position="1"/>
        <end position="77"/>
    </location>
</feature>
<accession>A0A8J3FRP8</accession>
<reference evidence="2" key="2">
    <citation type="submission" date="2020-09" db="EMBL/GenBank/DDBJ databases">
        <authorList>
            <person name="Sun Q."/>
            <person name="Zhou Y."/>
        </authorList>
    </citation>
    <scope>NUCLEOTIDE SEQUENCE</scope>
    <source>
        <strain evidence="2">CGMCC 4.7299</strain>
    </source>
</reference>
<name>A0A8J3FRP8_9ACTN</name>